<dbReference type="AlphaFoldDB" id="A0A9W7DP60"/>
<dbReference type="PANTHER" id="PTHR22914">
    <property type="entry name" value="CHITIN SYNTHASE"/>
    <property type="match status" value="1"/>
</dbReference>
<keyword evidence="5" id="KW-0808">Transferase</keyword>
<evidence type="ECO:0000256" key="5">
    <source>
        <dbReference type="ARBA" id="ARBA00022679"/>
    </source>
</evidence>
<evidence type="ECO:0000256" key="4">
    <source>
        <dbReference type="ARBA" id="ARBA00022676"/>
    </source>
</evidence>
<evidence type="ECO:0000256" key="6">
    <source>
        <dbReference type="ARBA" id="ARBA00022692"/>
    </source>
</evidence>
<keyword evidence="8" id="KW-0472">Membrane</keyword>
<protein>
    <recommendedName>
        <fullName evidence="2">chitin synthase</fullName>
        <ecNumber evidence="2">2.4.1.16</ecNumber>
    </recommendedName>
</protein>
<evidence type="ECO:0000313" key="11">
    <source>
        <dbReference type="Proteomes" id="UP001165063"/>
    </source>
</evidence>
<organism evidence="10 11">
    <name type="scientific">Ambrosiozyma monospora</name>
    <name type="common">Yeast</name>
    <name type="synonym">Endomycopsis monosporus</name>
    <dbReference type="NCBI Taxonomy" id="43982"/>
    <lineage>
        <taxon>Eukaryota</taxon>
        <taxon>Fungi</taxon>
        <taxon>Dikarya</taxon>
        <taxon>Ascomycota</taxon>
        <taxon>Saccharomycotina</taxon>
        <taxon>Pichiomycetes</taxon>
        <taxon>Pichiales</taxon>
        <taxon>Pichiaceae</taxon>
        <taxon>Ambrosiozyma</taxon>
    </lineage>
</organism>
<dbReference type="EC" id="2.4.1.16" evidence="2"/>
<dbReference type="Pfam" id="PF03142">
    <property type="entry name" value="Chitin_synth_2"/>
    <property type="match status" value="1"/>
</dbReference>
<reference evidence="10" key="1">
    <citation type="submission" date="2023-04" db="EMBL/GenBank/DDBJ databases">
        <title>Ambrosiozyma monospora NBRC 1965.</title>
        <authorList>
            <person name="Ichikawa N."/>
            <person name="Sato H."/>
            <person name="Tonouchi N."/>
        </authorList>
    </citation>
    <scope>NUCLEOTIDE SEQUENCE</scope>
    <source>
        <strain evidence="10">NBRC 1965</strain>
    </source>
</reference>
<dbReference type="OrthoDB" id="370884at2759"/>
<keyword evidence="6" id="KW-0812">Transmembrane</keyword>
<dbReference type="GO" id="GO:0030428">
    <property type="term" value="C:cell septum"/>
    <property type="evidence" value="ECO:0007669"/>
    <property type="project" value="TreeGrafter"/>
</dbReference>
<dbReference type="PANTHER" id="PTHR22914:SF16">
    <property type="entry name" value="CHITIN SYNTHASE 3"/>
    <property type="match status" value="1"/>
</dbReference>
<keyword evidence="9" id="KW-0325">Glycoprotein</keyword>
<dbReference type="GO" id="GO:0006031">
    <property type="term" value="P:chitin biosynthetic process"/>
    <property type="evidence" value="ECO:0007669"/>
    <property type="project" value="TreeGrafter"/>
</dbReference>
<evidence type="ECO:0000256" key="1">
    <source>
        <dbReference type="ARBA" id="ARBA00004651"/>
    </source>
</evidence>
<dbReference type="GO" id="GO:0005886">
    <property type="term" value="C:plasma membrane"/>
    <property type="evidence" value="ECO:0007669"/>
    <property type="project" value="UniProtKB-SubCell"/>
</dbReference>
<keyword evidence="4" id="KW-0328">Glycosyltransferase</keyword>
<dbReference type="Gene3D" id="3.90.550.10">
    <property type="entry name" value="Spore Coat Polysaccharide Biosynthesis Protein SpsA, Chain A"/>
    <property type="match status" value="1"/>
</dbReference>
<comment type="subcellular location">
    <subcellularLocation>
        <location evidence="1">Cell membrane</location>
        <topology evidence="1">Multi-pass membrane protein</topology>
    </subcellularLocation>
</comment>
<evidence type="ECO:0000313" key="10">
    <source>
        <dbReference type="EMBL" id="GMG56202.1"/>
    </source>
</evidence>
<dbReference type="GO" id="GO:0004100">
    <property type="term" value="F:chitin synthase activity"/>
    <property type="evidence" value="ECO:0007669"/>
    <property type="project" value="UniProtKB-EC"/>
</dbReference>
<keyword evidence="11" id="KW-1185">Reference proteome</keyword>
<accession>A0A9W7DP60</accession>
<evidence type="ECO:0000256" key="8">
    <source>
        <dbReference type="ARBA" id="ARBA00023136"/>
    </source>
</evidence>
<dbReference type="Proteomes" id="UP001165063">
    <property type="component" value="Unassembled WGS sequence"/>
</dbReference>
<keyword evidence="3" id="KW-1003">Cell membrane</keyword>
<dbReference type="InterPro" id="IPR004835">
    <property type="entry name" value="Chitin_synth"/>
</dbReference>
<evidence type="ECO:0000256" key="3">
    <source>
        <dbReference type="ARBA" id="ARBA00022475"/>
    </source>
</evidence>
<proteinExistence type="predicted"/>
<dbReference type="EMBL" id="BSXU01007062">
    <property type="protein sequence ID" value="GMG56202.1"/>
    <property type="molecule type" value="Genomic_DNA"/>
</dbReference>
<keyword evidence="7" id="KW-1133">Transmembrane helix</keyword>
<dbReference type="InterPro" id="IPR029044">
    <property type="entry name" value="Nucleotide-diphossugar_trans"/>
</dbReference>
<dbReference type="CDD" id="cd04190">
    <property type="entry name" value="Chitin_synth_C"/>
    <property type="match status" value="1"/>
</dbReference>
<dbReference type="SUPFAM" id="SSF53448">
    <property type="entry name" value="Nucleotide-diphospho-sugar transferases"/>
    <property type="match status" value="1"/>
</dbReference>
<evidence type="ECO:0000256" key="9">
    <source>
        <dbReference type="ARBA" id="ARBA00023180"/>
    </source>
</evidence>
<gene>
    <name evidence="10" type="ORF">Amon01_000826900</name>
</gene>
<comment type="caution">
    <text evidence="10">The sequence shown here is derived from an EMBL/GenBank/DDBJ whole genome shotgun (WGS) entry which is preliminary data.</text>
</comment>
<evidence type="ECO:0000256" key="2">
    <source>
        <dbReference type="ARBA" id="ARBA00012543"/>
    </source>
</evidence>
<name>A0A9W7DP60_AMBMO</name>
<sequence length="517" mass="58038">MLLQMDCNSAQLNTVPKKRRANYTGSNNKKGGRLTWGRDVSDFIDDDEFGNRSTSTGYEPKYVTMTTEAYKMANMQSKGNKRDTRMQSSRQSLFIPHGASSSQLDLTNPFQTPTLANMEDGDMTTLGTDLISDKAIPQPPISWEPFGYPLVHTMCLVTCYSEDEEGIRTTMDSIATTDYPNSHKLMVVICDGIITGAGNDKSTPDMCLGLMEDFVTPPEEVQPYSYVSVAQGAKRHNMSKVYAGFYKYDDNTVPPEKQQKLPVLLIVKCGTPAEAASAKPGNRGKRDSQIILMSFLQAVTYNERMSELQYAMLKAIWQVTGIMATFYELVLMVDADTLVYPDCLTHMDAEMVKHPEIMGLCGETKISNKRDSWVTAIQVFEYYISHHQSKAFESVFGSVTCLPGCFCMYRIKTPKDYNCWVPILANSDIVNKYSENVLDSLHKKNLLLLGEDRYLSSLMLRAFPTRQQVFIPKAACKTVVPDKICVVLSVSRCNLSLVLNWSVLWCCLLPLHLPCTF</sequence>
<evidence type="ECO:0000256" key="7">
    <source>
        <dbReference type="ARBA" id="ARBA00022989"/>
    </source>
</evidence>